<dbReference type="GO" id="GO:0000287">
    <property type="term" value="F:magnesium ion binding"/>
    <property type="evidence" value="ECO:0007669"/>
    <property type="project" value="UniProtKB-UniRule"/>
</dbReference>
<name>A0A8J5GBG0_ZINOF</name>
<comment type="function">
    <text evidence="5">Involved in nucleotide metabolism via production of dUMP, the immediate precursor of thymidine nucleotides, and decreases the intracellular concentration of dUTP so that uracil cannot be incorporated into DNA.</text>
</comment>
<keyword evidence="3 5" id="KW-0378">Hydrolase</keyword>
<evidence type="ECO:0000256" key="6">
    <source>
        <dbReference type="SAM" id="MobiDB-lite"/>
    </source>
</evidence>
<dbReference type="SUPFAM" id="SSF51283">
    <property type="entry name" value="dUTPase-like"/>
    <property type="match status" value="1"/>
</dbReference>
<evidence type="ECO:0000256" key="3">
    <source>
        <dbReference type="ARBA" id="ARBA00022801"/>
    </source>
</evidence>
<comment type="pathway">
    <text evidence="1 5">Pyrimidine metabolism; dUMP biosynthesis; dUMP from dCTP (dUTP route): step 2/2.</text>
</comment>
<gene>
    <name evidence="8" type="ORF">ZIOFF_035521</name>
</gene>
<keyword evidence="5" id="KW-0460">Magnesium</keyword>
<dbReference type="InterPro" id="IPR029054">
    <property type="entry name" value="dUTPase-like"/>
</dbReference>
<evidence type="ECO:0000256" key="5">
    <source>
        <dbReference type="RuleBase" id="RU367024"/>
    </source>
</evidence>
<keyword evidence="4 5" id="KW-0546">Nucleotide metabolism</keyword>
<keyword evidence="5" id="KW-0479">Metal-binding</keyword>
<comment type="caution">
    <text evidence="8">The sequence shown here is derived from an EMBL/GenBank/DDBJ whole genome shotgun (WGS) entry which is preliminary data.</text>
</comment>
<dbReference type="Gene3D" id="2.70.40.10">
    <property type="match status" value="1"/>
</dbReference>
<dbReference type="PANTHER" id="PTHR11241:SF0">
    <property type="entry name" value="DEOXYURIDINE 5'-TRIPHOSPHATE NUCLEOTIDOHYDROLASE"/>
    <property type="match status" value="1"/>
</dbReference>
<evidence type="ECO:0000256" key="2">
    <source>
        <dbReference type="ARBA" id="ARBA00006581"/>
    </source>
</evidence>
<dbReference type="InterPro" id="IPR008181">
    <property type="entry name" value="dUTPase"/>
</dbReference>
<evidence type="ECO:0000259" key="7">
    <source>
        <dbReference type="Pfam" id="PF00692"/>
    </source>
</evidence>
<feature type="domain" description="dUTPase-like" evidence="7">
    <location>
        <begin position="149"/>
        <end position="257"/>
    </location>
</feature>
<evidence type="ECO:0000256" key="4">
    <source>
        <dbReference type="ARBA" id="ARBA00023080"/>
    </source>
</evidence>
<keyword evidence="9" id="KW-1185">Reference proteome</keyword>
<dbReference type="Proteomes" id="UP000734854">
    <property type="component" value="Unassembled WGS sequence"/>
</dbReference>
<sequence>MMLTTEYICIDRKKPCLLLTTTKRTEALFRKKVLINYDTAECNISTWEFFRYEYKYCIDSEKEQWRLLSFETIDGKATKQFWQQWRGYEAWQNSEANLLITRGLVGRLSNTPNVGFAYEIQGVVDYLTSHGVKALPGRSFSTSRLQAASHASIIEPHGRDLIHIGLRIEIPYGYYGRIASRSGLAWKNGIEVGAGVIDSDFRGEVQVLLFNRTNLPIFISSQQYIAQLIIEKIAMPEVYEVPHLSYTERGNKGFGSTDHHVFLPIDEASSSHEPRKLTTEDIFSLLLPQEKIAALVEEGLQNSFEKDHAATTSPGASVPHSMDTTPSYEEDTDSYLDYIQYLASLSNTEPKWNISSTSDTE</sequence>
<evidence type="ECO:0000256" key="1">
    <source>
        <dbReference type="ARBA" id="ARBA00005142"/>
    </source>
</evidence>
<dbReference type="NCBIfam" id="TIGR00576">
    <property type="entry name" value="dut"/>
    <property type="match status" value="1"/>
</dbReference>
<dbReference type="GO" id="GO:0006226">
    <property type="term" value="P:dUMP biosynthetic process"/>
    <property type="evidence" value="ECO:0007669"/>
    <property type="project" value="UniProtKB-UniRule"/>
</dbReference>
<dbReference type="EMBL" id="JACMSC010000010">
    <property type="protein sequence ID" value="KAG6503210.1"/>
    <property type="molecule type" value="Genomic_DNA"/>
</dbReference>
<comment type="catalytic activity">
    <reaction evidence="5">
        <text>dUTP + H2O = dUMP + diphosphate + H(+)</text>
        <dbReference type="Rhea" id="RHEA:10248"/>
        <dbReference type="ChEBI" id="CHEBI:15377"/>
        <dbReference type="ChEBI" id="CHEBI:15378"/>
        <dbReference type="ChEBI" id="CHEBI:33019"/>
        <dbReference type="ChEBI" id="CHEBI:61555"/>
        <dbReference type="ChEBI" id="CHEBI:246422"/>
        <dbReference type="EC" id="3.6.1.23"/>
    </reaction>
</comment>
<evidence type="ECO:0000313" key="8">
    <source>
        <dbReference type="EMBL" id="KAG6503210.1"/>
    </source>
</evidence>
<feature type="region of interest" description="Disordered" evidence="6">
    <location>
        <begin position="308"/>
        <end position="329"/>
    </location>
</feature>
<dbReference type="EC" id="3.6.1.23" evidence="5"/>
<evidence type="ECO:0000313" key="9">
    <source>
        <dbReference type="Proteomes" id="UP000734854"/>
    </source>
</evidence>
<dbReference type="PANTHER" id="PTHR11241">
    <property type="entry name" value="DEOXYURIDINE 5'-TRIPHOSPHATE NUCLEOTIDOHYDROLASE"/>
    <property type="match status" value="1"/>
</dbReference>
<dbReference type="CDD" id="cd07557">
    <property type="entry name" value="trimeric_dUTPase"/>
    <property type="match status" value="1"/>
</dbReference>
<dbReference type="GO" id="GO:0004170">
    <property type="term" value="F:dUTP diphosphatase activity"/>
    <property type="evidence" value="ECO:0007669"/>
    <property type="project" value="UniProtKB-UniRule"/>
</dbReference>
<dbReference type="AlphaFoldDB" id="A0A8J5GBG0"/>
<comment type="cofactor">
    <cofactor evidence="5">
        <name>Mg(2+)</name>
        <dbReference type="ChEBI" id="CHEBI:18420"/>
    </cofactor>
</comment>
<proteinExistence type="inferred from homology"/>
<organism evidence="8 9">
    <name type="scientific">Zingiber officinale</name>
    <name type="common">Ginger</name>
    <name type="synonym">Amomum zingiber</name>
    <dbReference type="NCBI Taxonomy" id="94328"/>
    <lineage>
        <taxon>Eukaryota</taxon>
        <taxon>Viridiplantae</taxon>
        <taxon>Streptophyta</taxon>
        <taxon>Embryophyta</taxon>
        <taxon>Tracheophyta</taxon>
        <taxon>Spermatophyta</taxon>
        <taxon>Magnoliopsida</taxon>
        <taxon>Liliopsida</taxon>
        <taxon>Zingiberales</taxon>
        <taxon>Zingiberaceae</taxon>
        <taxon>Zingiber</taxon>
    </lineage>
</organism>
<dbReference type="Pfam" id="PF00692">
    <property type="entry name" value="dUTPase"/>
    <property type="match status" value="1"/>
</dbReference>
<comment type="similarity">
    <text evidence="2 5">Belongs to the dUTPase family.</text>
</comment>
<dbReference type="InterPro" id="IPR036157">
    <property type="entry name" value="dUTPase-like_sf"/>
</dbReference>
<protein>
    <recommendedName>
        <fullName evidence="5">Deoxyuridine 5'-triphosphate nucleotidohydrolase</fullName>
        <shortName evidence="5">dUTPase</shortName>
        <ecNumber evidence="5">3.6.1.23</ecNumber>
    </recommendedName>
    <alternativeName>
        <fullName evidence="5">dUTP pyrophosphatase</fullName>
    </alternativeName>
</protein>
<dbReference type="GO" id="GO:0046081">
    <property type="term" value="P:dUTP catabolic process"/>
    <property type="evidence" value="ECO:0007669"/>
    <property type="project" value="UniProtKB-UniRule"/>
</dbReference>
<dbReference type="InterPro" id="IPR033704">
    <property type="entry name" value="dUTPase_trimeric"/>
</dbReference>
<accession>A0A8J5GBG0</accession>
<reference evidence="8 9" key="1">
    <citation type="submission" date="2020-08" db="EMBL/GenBank/DDBJ databases">
        <title>Plant Genome Project.</title>
        <authorList>
            <person name="Zhang R.-G."/>
        </authorList>
    </citation>
    <scope>NUCLEOTIDE SEQUENCE [LARGE SCALE GENOMIC DNA]</scope>
    <source>
        <tissue evidence="8">Rhizome</tissue>
    </source>
</reference>
<dbReference type="UniPathway" id="UPA00610">
    <property type="reaction ID" value="UER00666"/>
</dbReference>